<sequence>MVALANLGTRPSCTSRLPATSPGKLLVRRRRWSSTWRRALDAPPRPQRSSPRAPPHYARPSFHAGSLMTTELRFECTRCQRCCARPGEVFFSAPEAFLAAAFLEIPLLELIDTYMHRHNEGWRIDVQSDAPCPFLTSQGCAIHPVKPSQCRTYPFWPEIIGEAGAWDAEAEHCPGIGQGPLYDADRIAAITEGEDDTLENLPQS</sequence>
<dbReference type="Proteomes" id="UP000249169">
    <property type="component" value="Unassembled WGS sequence"/>
</dbReference>
<organism evidence="2 3">
    <name type="scientific">Lujinxingia litoralis</name>
    <dbReference type="NCBI Taxonomy" id="2211119"/>
    <lineage>
        <taxon>Bacteria</taxon>
        <taxon>Deltaproteobacteria</taxon>
        <taxon>Bradymonadales</taxon>
        <taxon>Lujinxingiaceae</taxon>
        <taxon>Lujinxingia</taxon>
    </lineage>
</organism>
<dbReference type="PANTHER" id="PTHR35866:SF1">
    <property type="entry name" value="YKGJ FAMILY CYSTEINE CLUSTER PROTEIN"/>
    <property type="match status" value="1"/>
</dbReference>
<dbReference type="Pfam" id="PF03692">
    <property type="entry name" value="CxxCxxCC"/>
    <property type="match status" value="1"/>
</dbReference>
<dbReference type="EMBL" id="QHKO01000005">
    <property type="protein sequence ID" value="RAL21615.1"/>
    <property type="molecule type" value="Genomic_DNA"/>
</dbReference>
<protein>
    <recommendedName>
        <fullName evidence="4">YkgJ family cysteine cluster protein</fullName>
    </recommendedName>
</protein>
<proteinExistence type="predicted"/>
<dbReference type="InterPro" id="IPR005358">
    <property type="entry name" value="Puta_zinc/iron-chelating_dom"/>
</dbReference>
<feature type="region of interest" description="Disordered" evidence="1">
    <location>
        <begin position="38"/>
        <end position="61"/>
    </location>
</feature>
<comment type="caution">
    <text evidence="2">The sequence shown here is derived from an EMBL/GenBank/DDBJ whole genome shotgun (WGS) entry which is preliminary data.</text>
</comment>
<dbReference type="PANTHER" id="PTHR35866">
    <property type="entry name" value="PUTATIVE-RELATED"/>
    <property type="match status" value="1"/>
</dbReference>
<gene>
    <name evidence="2" type="ORF">DL240_12215</name>
</gene>
<dbReference type="AlphaFoldDB" id="A0A328C4U4"/>
<evidence type="ECO:0000256" key="1">
    <source>
        <dbReference type="SAM" id="MobiDB-lite"/>
    </source>
</evidence>
<keyword evidence="3" id="KW-1185">Reference proteome</keyword>
<evidence type="ECO:0000313" key="3">
    <source>
        <dbReference type="Proteomes" id="UP000249169"/>
    </source>
</evidence>
<name>A0A328C4U4_9DELT</name>
<evidence type="ECO:0000313" key="2">
    <source>
        <dbReference type="EMBL" id="RAL21615.1"/>
    </source>
</evidence>
<reference evidence="2 3" key="1">
    <citation type="submission" date="2018-05" db="EMBL/GenBank/DDBJ databases">
        <title>Lujinxingia marina gen. nov. sp. nov., a new facultative anaerobic member of the class Deltaproteobacteria, and proposal of Lujinxingaceae fam. nov.</title>
        <authorList>
            <person name="Li C.-M."/>
        </authorList>
    </citation>
    <scope>NUCLEOTIDE SEQUENCE [LARGE SCALE GENOMIC DNA]</scope>
    <source>
        <strain evidence="2 3">B210</strain>
    </source>
</reference>
<evidence type="ECO:0008006" key="4">
    <source>
        <dbReference type="Google" id="ProtNLM"/>
    </source>
</evidence>
<accession>A0A328C4U4</accession>